<protein>
    <recommendedName>
        <fullName evidence="2">cysteine-S-conjugate beta-lyase</fullName>
        <ecNumber evidence="2">4.4.1.13</ecNumber>
    </recommendedName>
</protein>
<feature type="domain" description="Aminotransferase class I/classII large" evidence="6">
    <location>
        <begin position="68"/>
        <end position="375"/>
    </location>
</feature>
<evidence type="ECO:0000256" key="5">
    <source>
        <dbReference type="ARBA" id="ARBA00037974"/>
    </source>
</evidence>
<dbReference type="InterPro" id="IPR051798">
    <property type="entry name" value="Class-II_PLP-Dep_Aminotrans"/>
</dbReference>
<dbReference type="Proteomes" id="UP000502996">
    <property type="component" value="Chromosome"/>
</dbReference>
<dbReference type="CDD" id="cd00609">
    <property type="entry name" value="AAT_like"/>
    <property type="match status" value="1"/>
</dbReference>
<dbReference type="Pfam" id="PF00155">
    <property type="entry name" value="Aminotran_1_2"/>
    <property type="match status" value="1"/>
</dbReference>
<evidence type="ECO:0000256" key="3">
    <source>
        <dbReference type="ARBA" id="ARBA00022898"/>
    </source>
</evidence>
<sequence length="384" mass="41411">MPLLRDLTDDEARAALVLKWGQTEPGTIPAWVAEMDYAVAPPVLDAVRAAVERGELGYPRDDRAGGELGAAYSRWAARHFNQDVDPDHVQVTADVTVGVRIALEVLSERAPFVLPLPAYDPQHGLGAITGLEQWGLPVDPDGDGYALDLDALDALFARGARTLLLTQPHNPGGHVFTRGELEGIRDVVTRHGARVVSDEIHGPLVLPGAEHVPYLSIDGTADHAVAVTAASKAFNVPGLKCAQILTTDAATRDRLLTIPWAQNDSWGSLGVAAALAAYDHGDAWLAELIERLDQQRTLLASLVAEHLPDARMRPLEATYMAWLDLRAYGHDDPAAVIRRGGVRVSPGESYWPGLTGHVRLNIATSPDRLTEIVRRMGAALTDRA</sequence>
<dbReference type="GO" id="GO:0047804">
    <property type="term" value="F:cysteine-S-conjugate beta-lyase activity"/>
    <property type="evidence" value="ECO:0007669"/>
    <property type="project" value="UniProtKB-EC"/>
</dbReference>
<evidence type="ECO:0000259" key="6">
    <source>
        <dbReference type="Pfam" id="PF00155"/>
    </source>
</evidence>
<comment type="cofactor">
    <cofactor evidence="1">
        <name>pyridoxal 5'-phosphate</name>
        <dbReference type="ChEBI" id="CHEBI:597326"/>
    </cofactor>
</comment>
<dbReference type="GO" id="GO:0030170">
    <property type="term" value="F:pyridoxal phosphate binding"/>
    <property type="evidence" value="ECO:0007669"/>
    <property type="project" value="InterPro"/>
</dbReference>
<dbReference type="Gene3D" id="3.40.640.10">
    <property type="entry name" value="Type I PLP-dependent aspartate aminotransferase-like (Major domain)"/>
    <property type="match status" value="1"/>
</dbReference>
<name>A0A6G6WJ71_9ACTN</name>
<dbReference type="SUPFAM" id="SSF53383">
    <property type="entry name" value="PLP-dependent transferases"/>
    <property type="match status" value="1"/>
</dbReference>
<comment type="similarity">
    <text evidence="5">Belongs to the class-II pyridoxal-phosphate-dependent aminotransferase family. MalY/PatB cystathionine beta-lyase subfamily.</text>
</comment>
<reference evidence="7 8" key="1">
    <citation type="submission" date="2020-02" db="EMBL/GenBank/DDBJ databases">
        <title>Full genome sequence of Nocardioides sp. R-3366.</title>
        <authorList>
            <person name="Im W.-T."/>
        </authorList>
    </citation>
    <scope>NUCLEOTIDE SEQUENCE [LARGE SCALE GENOMIC DNA]</scope>
    <source>
        <strain evidence="7 8">R-3366</strain>
    </source>
</reference>
<dbReference type="GO" id="GO:0008483">
    <property type="term" value="F:transaminase activity"/>
    <property type="evidence" value="ECO:0007669"/>
    <property type="project" value="UniProtKB-KW"/>
</dbReference>
<dbReference type="InterPro" id="IPR015424">
    <property type="entry name" value="PyrdxlP-dep_Trfase"/>
</dbReference>
<gene>
    <name evidence="7" type="ORF">G5V58_22180</name>
</gene>
<dbReference type="InterPro" id="IPR015421">
    <property type="entry name" value="PyrdxlP-dep_Trfase_major"/>
</dbReference>
<keyword evidence="4" id="KW-0456">Lyase</keyword>
<dbReference type="AlphaFoldDB" id="A0A6G6WJ71"/>
<keyword evidence="3" id="KW-0663">Pyridoxal phosphate</keyword>
<dbReference type="Gene3D" id="3.90.1150.10">
    <property type="entry name" value="Aspartate Aminotransferase, domain 1"/>
    <property type="match status" value="1"/>
</dbReference>
<evidence type="ECO:0000256" key="2">
    <source>
        <dbReference type="ARBA" id="ARBA00012224"/>
    </source>
</evidence>
<dbReference type="RefSeq" id="WP_165237345.1">
    <property type="nucleotide sequence ID" value="NZ_CP049257.1"/>
</dbReference>
<dbReference type="PANTHER" id="PTHR43525:SF2">
    <property type="entry name" value="CYSTATHIONINE BETA-LYASE-RELATED"/>
    <property type="match status" value="1"/>
</dbReference>
<dbReference type="InterPro" id="IPR004839">
    <property type="entry name" value="Aminotransferase_I/II_large"/>
</dbReference>
<proteinExistence type="inferred from homology"/>
<keyword evidence="7" id="KW-0808">Transferase</keyword>
<dbReference type="PANTHER" id="PTHR43525">
    <property type="entry name" value="PROTEIN MALY"/>
    <property type="match status" value="1"/>
</dbReference>
<dbReference type="KEGG" id="nano:G5V58_22180"/>
<evidence type="ECO:0000256" key="1">
    <source>
        <dbReference type="ARBA" id="ARBA00001933"/>
    </source>
</evidence>
<keyword evidence="7" id="KW-0032">Aminotransferase</keyword>
<evidence type="ECO:0000313" key="8">
    <source>
        <dbReference type="Proteomes" id="UP000502996"/>
    </source>
</evidence>
<organism evidence="7 8">
    <name type="scientific">Nocardioides anomalus</name>
    <dbReference type="NCBI Taxonomy" id="2712223"/>
    <lineage>
        <taxon>Bacteria</taxon>
        <taxon>Bacillati</taxon>
        <taxon>Actinomycetota</taxon>
        <taxon>Actinomycetes</taxon>
        <taxon>Propionibacteriales</taxon>
        <taxon>Nocardioidaceae</taxon>
        <taxon>Nocardioides</taxon>
    </lineage>
</organism>
<evidence type="ECO:0000313" key="7">
    <source>
        <dbReference type="EMBL" id="QIG45110.1"/>
    </source>
</evidence>
<dbReference type="EC" id="4.4.1.13" evidence="2"/>
<keyword evidence="8" id="KW-1185">Reference proteome</keyword>
<evidence type="ECO:0000256" key="4">
    <source>
        <dbReference type="ARBA" id="ARBA00023239"/>
    </source>
</evidence>
<dbReference type="InterPro" id="IPR015422">
    <property type="entry name" value="PyrdxlP-dep_Trfase_small"/>
</dbReference>
<dbReference type="EMBL" id="CP049257">
    <property type="protein sequence ID" value="QIG45110.1"/>
    <property type="molecule type" value="Genomic_DNA"/>
</dbReference>
<accession>A0A6G6WJ71</accession>